<gene>
    <name evidence="2" type="ORF">VTK73DRAFT_8107</name>
</gene>
<sequence length="301" mass="33898">MSCRPPFPLPPVWDTSYVPGSEWTASSANQPRSIVPANAKENPSCADDVSRTEAAIRALARGSVDLRYCDVARRLSSVLVLQGGDGRNSGNPTPSSLLPPPSLLEDLLLYVLLSEDFIVFVRTRRRIAQERLCCLHDELRQSWWSAAGIVSARRWWAMVTQGTVDRRRTGIPSYAVVVGLVRHALTEQASTDNKTTQAATHVKDSQGHVFNSLIDDSIDDSYAKFIVGIVTKLREAAPWVAARWLVSGEAGVTPKLEMQVWILYHALLLLHLREMRRFRRKEMTLFERAFTRLRRETDVFV</sequence>
<keyword evidence="3" id="KW-1185">Reference proteome</keyword>
<comment type="caution">
    <text evidence="2">The sequence shown here is derived from an EMBL/GenBank/DDBJ whole genome shotgun (WGS) entry which is preliminary data.</text>
</comment>
<name>A0ABR3WA75_9PEZI</name>
<accession>A0ABR3WA75</accession>
<dbReference type="Proteomes" id="UP001586593">
    <property type="component" value="Unassembled WGS sequence"/>
</dbReference>
<reference evidence="2 3" key="1">
    <citation type="journal article" date="2024" name="Commun. Biol.">
        <title>Comparative genomic analysis of thermophilic fungi reveals convergent evolutionary adaptations and gene losses.</title>
        <authorList>
            <person name="Steindorff A.S."/>
            <person name="Aguilar-Pontes M.V."/>
            <person name="Robinson A.J."/>
            <person name="Andreopoulos B."/>
            <person name="LaButti K."/>
            <person name="Kuo A."/>
            <person name="Mondo S."/>
            <person name="Riley R."/>
            <person name="Otillar R."/>
            <person name="Haridas S."/>
            <person name="Lipzen A."/>
            <person name="Grimwood J."/>
            <person name="Schmutz J."/>
            <person name="Clum A."/>
            <person name="Reid I.D."/>
            <person name="Moisan M.C."/>
            <person name="Butler G."/>
            <person name="Nguyen T.T.M."/>
            <person name="Dewar K."/>
            <person name="Conant G."/>
            <person name="Drula E."/>
            <person name="Henrissat B."/>
            <person name="Hansel C."/>
            <person name="Singer S."/>
            <person name="Hutchinson M.I."/>
            <person name="de Vries R.P."/>
            <person name="Natvig D.O."/>
            <person name="Powell A.J."/>
            <person name="Tsang A."/>
            <person name="Grigoriev I.V."/>
        </authorList>
    </citation>
    <scope>NUCLEOTIDE SEQUENCE [LARGE SCALE GENOMIC DNA]</scope>
    <source>
        <strain evidence="2 3">ATCC 24622</strain>
    </source>
</reference>
<feature type="region of interest" description="Disordered" evidence="1">
    <location>
        <begin position="24"/>
        <end position="43"/>
    </location>
</feature>
<evidence type="ECO:0000313" key="2">
    <source>
        <dbReference type="EMBL" id="KAL1857073.1"/>
    </source>
</evidence>
<protein>
    <submittedName>
        <fullName evidence="2">Uncharacterized protein</fullName>
    </submittedName>
</protein>
<organism evidence="2 3">
    <name type="scientific">Phialemonium thermophilum</name>
    <dbReference type="NCBI Taxonomy" id="223376"/>
    <lineage>
        <taxon>Eukaryota</taxon>
        <taxon>Fungi</taxon>
        <taxon>Dikarya</taxon>
        <taxon>Ascomycota</taxon>
        <taxon>Pezizomycotina</taxon>
        <taxon>Sordariomycetes</taxon>
        <taxon>Sordariomycetidae</taxon>
        <taxon>Cephalothecales</taxon>
        <taxon>Cephalothecaceae</taxon>
        <taxon>Phialemonium</taxon>
    </lineage>
</organism>
<evidence type="ECO:0000313" key="3">
    <source>
        <dbReference type="Proteomes" id="UP001586593"/>
    </source>
</evidence>
<proteinExistence type="predicted"/>
<evidence type="ECO:0000256" key="1">
    <source>
        <dbReference type="SAM" id="MobiDB-lite"/>
    </source>
</evidence>
<dbReference type="EMBL" id="JAZHXJ010000567">
    <property type="protein sequence ID" value="KAL1857073.1"/>
    <property type="molecule type" value="Genomic_DNA"/>
</dbReference>